<dbReference type="Proteomes" id="UP000460718">
    <property type="component" value="Unassembled WGS sequence"/>
</dbReference>
<feature type="compositionally biased region" description="Polar residues" evidence="1">
    <location>
        <begin position="366"/>
        <end position="376"/>
    </location>
</feature>
<dbReference type="EMBL" id="QXGA01001966">
    <property type="protein sequence ID" value="KAE9106442.1"/>
    <property type="molecule type" value="Genomic_DNA"/>
</dbReference>
<sequence length="394" mass="44527">MVKGEPDKLNLFLAKMEDGEWLLETSDVGKKLEGGETTPEVKKMIAENKMMPTRRIQDVLADFKMTGALTPSSNQIHVLVVLPDQQQSGSSKKRQQHKRMRVDASCCAFLFARARNLAKLYDFKCAYGGDFPIMDDVFGAVESNDWEFRLEKGKQLTDVELPNYFTEEEWDALKILNENTYRRIYLIEYIYSCPHALPRGYISSAQPDKRYADILLDKTPLVLSSDSPDSESEYTGLIFCVRHCRDSRELRLPKRRSPEAHSLINMATSPVHSNGQTAILKHTKITLNTTFMTAPAMPSLNENLLQRDVFDYDFNRERIFLEIAAMRKVKEEDKVAAAASEKDDSDDELARQSAKLSLSSSMSSSGHQDGTPTKPRSTSEEDVAAAISASLREY</sequence>
<dbReference type="EMBL" id="QXFW01002127">
    <property type="protein sequence ID" value="KAE8981737.1"/>
    <property type="molecule type" value="Genomic_DNA"/>
</dbReference>
<evidence type="ECO:0000313" key="8">
    <source>
        <dbReference type="Proteomes" id="UP000441208"/>
    </source>
</evidence>
<protein>
    <submittedName>
        <fullName evidence="3">Uncharacterized protein</fullName>
    </submittedName>
</protein>
<reference evidence="6 7" key="1">
    <citation type="submission" date="2018-08" db="EMBL/GenBank/DDBJ databases">
        <title>Genomic investigation of the strawberry pathogen Phytophthora fragariae indicates pathogenicity is determined by transcriptional variation in three key races.</title>
        <authorList>
            <person name="Adams T.M."/>
            <person name="Armitage A.D."/>
            <person name="Sobczyk M.K."/>
            <person name="Bates H.J."/>
            <person name="Dunwell J.M."/>
            <person name="Nellist C.F."/>
            <person name="Harrison R.J."/>
        </authorList>
    </citation>
    <scope>NUCLEOTIDE SEQUENCE [LARGE SCALE GENOMIC DNA]</scope>
    <source>
        <strain evidence="5 6">BC-1</strain>
        <strain evidence="4 7">NOV-5</strain>
        <strain evidence="3 8">NOV-71</strain>
        <strain evidence="2 9">SCRP245</strain>
    </source>
</reference>
<name>A0A6A3QA06_9STRA</name>
<comment type="caution">
    <text evidence="3">The sequence shown here is derived from an EMBL/GenBank/DDBJ whole genome shotgun (WGS) entry which is preliminary data.</text>
</comment>
<evidence type="ECO:0000313" key="5">
    <source>
        <dbReference type="EMBL" id="KAE9195412.1"/>
    </source>
</evidence>
<feature type="region of interest" description="Disordered" evidence="1">
    <location>
        <begin position="338"/>
        <end position="394"/>
    </location>
</feature>
<evidence type="ECO:0000256" key="1">
    <source>
        <dbReference type="SAM" id="MobiDB-lite"/>
    </source>
</evidence>
<gene>
    <name evidence="5" type="ORF">PF002_g23332</name>
    <name evidence="4" type="ORF">PF006_g21368</name>
    <name evidence="3" type="ORF">PF007_g26344</name>
    <name evidence="2" type="ORF">PF011_g21909</name>
</gene>
<proteinExistence type="predicted"/>
<organism evidence="3 8">
    <name type="scientific">Phytophthora fragariae</name>
    <dbReference type="NCBI Taxonomy" id="53985"/>
    <lineage>
        <taxon>Eukaryota</taxon>
        <taxon>Sar</taxon>
        <taxon>Stramenopiles</taxon>
        <taxon>Oomycota</taxon>
        <taxon>Peronosporomycetes</taxon>
        <taxon>Peronosporales</taxon>
        <taxon>Peronosporaceae</taxon>
        <taxon>Phytophthora</taxon>
    </lineage>
</organism>
<evidence type="ECO:0000313" key="6">
    <source>
        <dbReference type="Proteomes" id="UP000440367"/>
    </source>
</evidence>
<feature type="compositionally biased region" description="Low complexity" evidence="1">
    <location>
        <begin position="356"/>
        <end position="365"/>
    </location>
</feature>
<accession>A0A6A3QA06</accession>
<evidence type="ECO:0000313" key="2">
    <source>
        <dbReference type="EMBL" id="KAE8981737.1"/>
    </source>
</evidence>
<evidence type="ECO:0000313" key="4">
    <source>
        <dbReference type="EMBL" id="KAE9106442.1"/>
    </source>
</evidence>
<dbReference type="Proteomes" id="UP000441208">
    <property type="component" value="Unassembled WGS sequence"/>
</dbReference>
<dbReference type="EMBL" id="QXGD01001993">
    <property type="protein sequence ID" value="KAE9195412.1"/>
    <property type="molecule type" value="Genomic_DNA"/>
</dbReference>
<dbReference type="AlphaFoldDB" id="A0A6A3QA06"/>
<dbReference type="Proteomes" id="UP000440732">
    <property type="component" value="Unassembled WGS sequence"/>
</dbReference>
<evidence type="ECO:0000313" key="9">
    <source>
        <dbReference type="Proteomes" id="UP000460718"/>
    </source>
</evidence>
<dbReference type="EMBL" id="QXFZ01003005">
    <property type="protein sequence ID" value="KAE9071991.1"/>
    <property type="molecule type" value="Genomic_DNA"/>
</dbReference>
<dbReference type="Proteomes" id="UP000440367">
    <property type="component" value="Unassembled WGS sequence"/>
</dbReference>
<evidence type="ECO:0000313" key="7">
    <source>
        <dbReference type="Proteomes" id="UP000440732"/>
    </source>
</evidence>
<evidence type="ECO:0000313" key="3">
    <source>
        <dbReference type="EMBL" id="KAE9071991.1"/>
    </source>
</evidence>